<accession>A0A8T3VGM5</accession>
<comment type="caution">
    <text evidence="1">The sequence shown here is derived from an EMBL/GenBank/DDBJ whole genome shotgun (WGS) entry which is preliminary data.</text>
</comment>
<dbReference type="EMBL" id="SUTF01000004">
    <property type="protein sequence ID" value="MBE6510373.1"/>
    <property type="molecule type" value="Genomic_DNA"/>
</dbReference>
<gene>
    <name evidence="1" type="ORF">E7Z74_03790</name>
</gene>
<protein>
    <recommendedName>
        <fullName evidence="3">PD-(D/E)XK nuclease superfamily protein</fullName>
    </recommendedName>
</protein>
<evidence type="ECO:0000313" key="1">
    <source>
        <dbReference type="EMBL" id="MBE6510373.1"/>
    </source>
</evidence>
<dbReference type="AlphaFoldDB" id="A0A8T3VGM5"/>
<name>A0A8T3VGM5_9EURY</name>
<organism evidence="1 2">
    <name type="scientific">Methanobrevibacter millerae</name>
    <dbReference type="NCBI Taxonomy" id="230361"/>
    <lineage>
        <taxon>Archaea</taxon>
        <taxon>Methanobacteriati</taxon>
        <taxon>Methanobacteriota</taxon>
        <taxon>Methanomada group</taxon>
        <taxon>Methanobacteria</taxon>
        <taxon>Methanobacteriales</taxon>
        <taxon>Methanobacteriaceae</taxon>
        <taxon>Methanobrevibacter</taxon>
    </lineage>
</organism>
<evidence type="ECO:0008006" key="3">
    <source>
        <dbReference type="Google" id="ProtNLM"/>
    </source>
</evidence>
<reference evidence="1" key="1">
    <citation type="submission" date="2019-04" db="EMBL/GenBank/DDBJ databases">
        <title>Evolution of Biomass-Degrading Anaerobic Consortia Revealed by Metagenomics.</title>
        <authorList>
            <person name="Peng X."/>
        </authorList>
    </citation>
    <scope>NUCLEOTIDE SEQUENCE</scope>
    <source>
        <strain evidence="1">SIG13</strain>
    </source>
</reference>
<dbReference type="Proteomes" id="UP000713479">
    <property type="component" value="Unassembled WGS sequence"/>
</dbReference>
<proteinExistence type="predicted"/>
<evidence type="ECO:0000313" key="2">
    <source>
        <dbReference type="Proteomes" id="UP000713479"/>
    </source>
</evidence>
<sequence>MELKYNISQLGMINAYLFGNAEKCYEFLENKKYIKKLEEMNQLGVIQNTTIKTSHKRMEYVVLQLFILNLLKGRPLNFDSKSRKEKYNLGLSNTNKIGKFTVSGMDLISIWILLFNSGHLMGTFASEKGLLKSIKNNSALYEIFENNMPNELKPLFKRSIDNNEVYHLHKLLIIFSLNIHYKQARKQKNKEFIKFLINCCQEYVLNRDKRKIKLILIFNKIRQISYLFLDSQYSAFPINFSITPILLNLDEYINEILSNSSYFNKTLNSLDSLLAHNIYYSKESIEEFNLHSYNYYKKFVNKNFTENELKNMIISAENTKFTKETKNDSLHIFLDFNGFLEIFYEEKINTDLELQLNKLLPENCLLSIENNLRFDFIVINIIFISGNTLNHLITISKFTKELVKIKNEFIEYHIPPSRETETHDTIKEMVYYEVNRGFSNAFKEILLFILNNITENYYFKFVDKYDNIEIISPINKNHIEETFKNMFNRKMNSSVKYEKLFLESLSKKLIYPSSTMLISLSSIKGYTKTKDDLKVEIDGLIFQYKENKLHLYFIEAKNQSKHADNDAEKALEEKFNKLNLKYSFKEYKKLDNFKGKYCHLII</sequence>